<dbReference type="InterPro" id="IPR017871">
    <property type="entry name" value="ABC_transporter-like_CS"/>
</dbReference>
<feature type="domain" description="ABC transporter" evidence="7">
    <location>
        <begin position="8"/>
        <end position="233"/>
    </location>
</feature>
<protein>
    <submittedName>
        <fullName evidence="8">ABC transporter ATP-binding protein</fullName>
    </submittedName>
</protein>
<dbReference type="PANTHER" id="PTHR42711">
    <property type="entry name" value="ABC TRANSPORTER ATP-BINDING PROTEIN"/>
    <property type="match status" value="1"/>
</dbReference>
<evidence type="ECO:0000256" key="6">
    <source>
        <dbReference type="ARBA" id="ARBA00023251"/>
    </source>
</evidence>
<dbReference type="CDD" id="cd03230">
    <property type="entry name" value="ABC_DR_subfamily_A"/>
    <property type="match status" value="1"/>
</dbReference>
<dbReference type="GO" id="GO:0005524">
    <property type="term" value="F:ATP binding"/>
    <property type="evidence" value="ECO:0007669"/>
    <property type="project" value="UniProtKB-KW"/>
</dbReference>
<comment type="subcellular location">
    <subcellularLocation>
        <location evidence="1">Cell membrane</location>
        <topology evidence="1">Peripheral membrane protein</topology>
    </subcellularLocation>
</comment>
<accession>A0ABT6SXK9</accession>
<keyword evidence="9" id="KW-1185">Reference proteome</keyword>
<dbReference type="InterPro" id="IPR050763">
    <property type="entry name" value="ABC_transporter_ATP-binding"/>
</dbReference>
<evidence type="ECO:0000256" key="1">
    <source>
        <dbReference type="ARBA" id="ARBA00004202"/>
    </source>
</evidence>
<dbReference type="SUPFAM" id="SSF52540">
    <property type="entry name" value="P-loop containing nucleoside triphosphate hydrolases"/>
    <property type="match status" value="1"/>
</dbReference>
<comment type="caution">
    <text evidence="8">The sequence shown here is derived from an EMBL/GenBank/DDBJ whole genome shotgun (WGS) entry which is preliminary data.</text>
</comment>
<dbReference type="InterPro" id="IPR003439">
    <property type="entry name" value="ABC_transporter-like_ATP-bd"/>
</dbReference>
<proteinExistence type="inferred from homology"/>
<dbReference type="Pfam" id="PF13732">
    <property type="entry name" value="DrrA1-3_C"/>
    <property type="match status" value="1"/>
</dbReference>
<dbReference type="InterPro" id="IPR003593">
    <property type="entry name" value="AAA+_ATPase"/>
</dbReference>
<keyword evidence="4" id="KW-0547">Nucleotide-binding</keyword>
<organism evidence="8 9">
    <name type="scientific">Streptomyces luteolus</name>
    <dbReference type="NCBI Taxonomy" id="3043615"/>
    <lineage>
        <taxon>Bacteria</taxon>
        <taxon>Bacillati</taxon>
        <taxon>Actinomycetota</taxon>
        <taxon>Actinomycetes</taxon>
        <taxon>Kitasatosporales</taxon>
        <taxon>Streptomycetaceae</taxon>
        <taxon>Streptomyces</taxon>
    </lineage>
</organism>
<evidence type="ECO:0000313" key="8">
    <source>
        <dbReference type="EMBL" id="MDI3420347.1"/>
    </source>
</evidence>
<dbReference type="InterPro" id="IPR025302">
    <property type="entry name" value="DrrA1/2-like_C"/>
</dbReference>
<dbReference type="Proteomes" id="UP001237105">
    <property type="component" value="Unassembled WGS sequence"/>
</dbReference>
<keyword evidence="3" id="KW-0813">Transport</keyword>
<keyword evidence="5 8" id="KW-0067">ATP-binding</keyword>
<dbReference type="PROSITE" id="PS00211">
    <property type="entry name" value="ABC_TRANSPORTER_1"/>
    <property type="match status" value="1"/>
</dbReference>
<name>A0ABT6SXK9_9ACTN</name>
<dbReference type="RefSeq" id="WP_282536229.1">
    <property type="nucleotide sequence ID" value="NZ_JASCIS010000016.1"/>
</dbReference>
<evidence type="ECO:0000259" key="7">
    <source>
        <dbReference type="PROSITE" id="PS50893"/>
    </source>
</evidence>
<evidence type="ECO:0000256" key="3">
    <source>
        <dbReference type="ARBA" id="ARBA00022448"/>
    </source>
</evidence>
<evidence type="ECO:0000256" key="5">
    <source>
        <dbReference type="ARBA" id="ARBA00022840"/>
    </source>
</evidence>
<evidence type="ECO:0000256" key="2">
    <source>
        <dbReference type="ARBA" id="ARBA00005417"/>
    </source>
</evidence>
<dbReference type="SMART" id="SM00382">
    <property type="entry name" value="AAA"/>
    <property type="match status" value="1"/>
</dbReference>
<evidence type="ECO:0000256" key="4">
    <source>
        <dbReference type="ARBA" id="ARBA00022741"/>
    </source>
</evidence>
<gene>
    <name evidence="8" type="ORF">QIT00_17590</name>
</gene>
<sequence>MTKANRAIEVSGLHKSFGRTHALDGLDLDVETGEVHGFLGPNGSGKSTTIRVLLGLLRADSGAAQLLGKDPWSDAVELHRRIAYVPGDVTLWRNLSGGEVIDLYGRLRGGLDKARRADLIERFELDPTKKGRTYSKGNRQKVALVAAFASDVDLLILDEPTSGLDPLMEEVFQGCVAEERDRGRTVLLSSHILSEVETLCDRVSIIRKGATVETGSLADLRHLTRTSVTAELAGPPGGLSRLPGVHDLAGGPIDGGRGHRVKLQVDSDKLDAVLRALTESGVRSLTSTPPTLEELFMRHYQDDVPGARAGRNSEKAMAR</sequence>
<dbReference type="Gene3D" id="3.40.50.300">
    <property type="entry name" value="P-loop containing nucleotide triphosphate hydrolases"/>
    <property type="match status" value="1"/>
</dbReference>
<dbReference type="EMBL" id="JASCIS010000016">
    <property type="protein sequence ID" value="MDI3420347.1"/>
    <property type="molecule type" value="Genomic_DNA"/>
</dbReference>
<evidence type="ECO:0000313" key="9">
    <source>
        <dbReference type="Proteomes" id="UP001237105"/>
    </source>
</evidence>
<dbReference type="Pfam" id="PF00005">
    <property type="entry name" value="ABC_tran"/>
    <property type="match status" value="1"/>
</dbReference>
<dbReference type="PANTHER" id="PTHR42711:SF5">
    <property type="entry name" value="ABC TRANSPORTER ATP-BINDING PROTEIN NATA"/>
    <property type="match status" value="1"/>
</dbReference>
<dbReference type="PROSITE" id="PS50893">
    <property type="entry name" value="ABC_TRANSPORTER_2"/>
    <property type="match status" value="1"/>
</dbReference>
<reference evidence="8 9" key="1">
    <citation type="submission" date="2023-05" db="EMBL/GenBank/DDBJ databases">
        <title>Draft genome sequence of Streptomyces sp. B-S-A12 isolated from a cave soil in Thailand.</title>
        <authorList>
            <person name="Chamroensaksri N."/>
            <person name="Muangham S."/>
        </authorList>
    </citation>
    <scope>NUCLEOTIDE SEQUENCE [LARGE SCALE GENOMIC DNA]</scope>
    <source>
        <strain evidence="8 9">B-S-A12</strain>
    </source>
</reference>
<comment type="similarity">
    <text evidence="2">Belongs to the ABC transporter superfamily.</text>
</comment>
<dbReference type="InterPro" id="IPR027417">
    <property type="entry name" value="P-loop_NTPase"/>
</dbReference>
<keyword evidence="6" id="KW-0046">Antibiotic resistance</keyword>